<proteinExistence type="predicted"/>
<evidence type="ECO:0000313" key="2">
    <source>
        <dbReference type="EMBL" id="GGF10762.1"/>
    </source>
</evidence>
<evidence type="ECO:0008006" key="4">
    <source>
        <dbReference type="Google" id="ProtNLM"/>
    </source>
</evidence>
<sequence>MFFCKTAKVILQNSKFFIYFCPIIHAKKAVMRFNKILLTLSFLLINTVSFSQQIGSGYASSLSNFNIELPSGFYQGLNPNGKVDPNSHDWNHLINLRHANPDNNSQLQIASGYAENDRLFFRKFARVLGSNNPDWHEIATRGTNTFNGNQSVNGQLFVSTSSPEGGKLSLVNPSKSSVNGATEWAFYNMTGGYGNSLQFWNYGSGFNEGPKFTILDGGNVGIGTQQPSSKLQINGGITLPVTAGTTETSEEGISPIPNHRFNYDGKYLNHYGFGFYSYSKSFDAGGINTYMAGYYGVDFFTNATNRMKILFNGNVGIGTTTPDQKLTVNGTIHSKEVIVDTSIAPDYVFQKYYTGKSELKSDYRMPTLAEIEDFTRKNNHLPNVPSAKEMQENGILVAEMSNILLQKVEELTLYIIEQQKELERLKKENDNFKELSVRLTEIESRLKN</sequence>
<gene>
    <name evidence="2" type="ORF">GCM10011518_19940</name>
</gene>
<dbReference type="EMBL" id="BMKP01000004">
    <property type="protein sequence ID" value="GGF10762.1"/>
    <property type="molecule type" value="Genomic_DNA"/>
</dbReference>
<name>A0ABQ1U7Y1_9FLAO</name>
<keyword evidence="3" id="KW-1185">Reference proteome</keyword>
<evidence type="ECO:0000256" key="1">
    <source>
        <dbReference type="SAM" id="Coils"/>
    </source>
</evidence>
<feature type="coiled-coil region" evidence="1">
    <location>
        <begin position="408"/>
        <end position="445"/>
    </location>
</feature>
<reference evidence="3" key="1">
    <citation type="journal article" date="2019" name="Int. J. Syst. Evol. Microbiol.">
        <title>The Global Catalogue of Microorganisms (GCM) 10K type strain sequencing project: providing services to taxonomists for standard genome sequencing and annotation.</title>
        <authorList>
            <consortium name="The Broad Institute Genomics Platform"/>
            <consortium name="The Broad Institute Genome Sequencing Center for Infectious Disease"/>
            <person name="Wu L."/>
            <person name="Ma J."/>
        </authorList>
    </citation>
    <scope>NUCLEOTIDE SEQUENCE [LARGE SCALE GENOMIC DNA]</scope>
    <source>
        <strain evidence="3">CGMCC 1.16060</strain>
    </source>
</reference>
<dbReference type="Proteomes" id="UP000655016">
    <property type="component" value="Unassembled WGS sequence"/>
</dbReference>
<organism evidence="2 3">
    <name type="scientific">Flavobacterium limi</name>
    <dbReference type="NCBI Taxonomy" id="2045105"/>
    <lineage>
        <taxon>Bacteria</taxon>
        <taxon>Pseudomonadati</taxon>
        <taxon>Bacteroidota</taxon>
        <taxon>Flavobacteriia</taxon>
        <taxon>Flavobacteriales</taxon>
        <taxon>Flavobacteriaceae</taxon>
        <taxon>Flavobacterium</taxon>
    </lineage>
</organism>
<accession>A0ABQ1U7Y1</accession>
<protein>
    <recommendedName>
        <fullName evidence="4">Chaperone of endosialidase</fullName>
    </recommendedName>
</protein>
<keyword evidence="1" id="KW-0175">Coiled coil</keyword>
<evidence type="ECO:0000313" key="3">
    <source>
        <dbReference type="Proteomes" id="UP000655016"/>
    </source>
</evidence>
<comment type="caution">
    <text evidence="2">The sequence shown here is derived from an EMBL/GenBank/DDBJ whole genome shotgun (WGS) entry which is preliminary data.</text>
</comment>